<keyword evidence="6" id="KW-1185">Reference proteome</keyword>
<keyword evidence="1 2" id="KW-0413">Isomerase</keyword>
<protein>
    <submittedName>
        <fullName evidence="5">Hydroxypyruvate isomerase</fullName>
    </submittedName>
</protein>
<accession>A0A1E5Q7E3</accession>
<dbReference type="InterPro" id="IPR050417">
    <property type="entry name" value="Sugar_Epim/Isomerase"/>
</dbReference>
<dbReference type="STRING" id="28181.BEN30_10625"/>
<dbReference type="InterPro" id="IPR013022">
    <property type="entry name" value="Xyl_isomerase-like_TIM-brl"/>
</dbReference>
<dbReference type="AlphaFoldDB" id="A0A1E5Q7E3"/>
<evidence type="ECO:0000313" key="6">
    <source>
        <dbReference type="Proteomes" id="UP000095347"/>
    </source>
</evidence>
<evidence type="ECO:0000313" key="5">
    <source>
        <dbReference type="EMBL" id="OEJ67011.1"/>
    </source>
</evidence>
<dbReference type="NCBIfam" id="NF043033">
    <property type="entry name" value="OxoTetrIsom"/>
    <property type="match status" value="1"/>
</dbReference>
<evidence type="ECO:0000256" key="2">
    <source>
        <dbReference type="PIRNR" id="PIRNR006241"/>
    </source>
</evidence>
<dbReference type="GO" id="GO:0008903">
    <property type="term" value="F:hydroxypyruvate isomerase activity"/>
    <property type="evidence" value="ECO:0007669"/>
    <property type="project" value="TreeGrafter"/>
</dbReference>
<evidence type="ECO:0000256" key="1">
    <source>
        <dbReference type="ARBA" id="ARBA00023235"/>
    </source>
</evidence>
<sequence length="260" mass="28112">MPKLAANISLMFTEADFADRFALAAQAGFRGVECQFPYDFDEGVLSTRLRSSGLAQVLINLPAGNWQAGDRGIACLPDRRTEFKASVVQGLRYAAALACPQVHVMAGIVPEGLAFDEARNVYMDNLVFAADSFKAEGIRLLIEPINNHDVPGYFLTGTRQAFDIIAATGSDNIALQYDVYHMHIMEGDVAETIKRHLAAIAHVQISDSPGRHEPGTGEIDYPTLLGALDALGYDGWVGCEYVPATSTQDGLGWAQAYLNG</sequence>
<dbReference type="PANTHER" id="PTHR43489">
    <property type="entry name" value="ISOMERASE"/>
    <property type="match status" value="1"/>
</dbReference>
<feature type="active site" description="Proton donor/acceptor" evidence="3">
    <location>
        <position position="143"/>
    </location>
</feature>
<dbReference type="OrthoDB" id="9786584at2"/>
<comment type="similarity">
    <text evidence="2">Belongs to the hyi family.</text>
</comment>
<dbReference type="FunFam" id="3.20.20.150:FF:000007">
    <property type="entry name" value="Hydroxypyruvate isomerase"/>
    <property type="match status" value="1"/>
</dbReference>
<proteinExistence type="inferred from homology"/>
<comment type="caution">
    <text evidence="5">The sequence shown here is derived from an EMBL/GenBank/DDBJ whole genome shotgun (WGS) entry which is preliminary data.</text>
</comment>
<dbReference type="Proteomes" id="UP000095347">
    <property type="component" value="Unassembled WGS sequence"/>
</dbReference>
<organism evidence="5 6">
    <name type="scientific">Magnetovibrio blakemorei</name>
    <dbReference type="NCBI Taxonomy" id="28181"/>
    <lineage>
        <taxon>Bacteria</taxon>
        <taxon>Pseudomonadati</taxon>
        <taxon>Pseudomonadota</taxon>
        <taxon>Alphaproteobacteria</taxon>
        <taxon>Rhodospirillales</taxon>
        <taxon>Magnetovibrionaceae</taxon>
        <taxon>Magnetovibrio</taxon>
    </lineage>
</organism>
<dbReference type="SUPFAM" id="SSF51658">
    <property type="entry name" value="Xylose isomerase-like"/>
    <property type="match status" value="1"/>
</dbReference>
<dbReference type="GO" id="GO:0046487">
    <property type="term" value="P:glyoxylate metabolic process"/>
    <property type="evidence" value="ECO:0007669"/>
    <property type="project" value="TreeGrafter"/>
</dbReference>
<evidence type="ECO:0000259" key="4">
    <source>
        <dbReference type="Pfam" id="PF01261"/>
    </source>
</evidence>
<dbReference type="Pfam" id="PF01261">
    <property type="entry name" value="AP_endonuc_2"/>
    <property type="match status" value="1"/>
</dbReference>
<dbReference type="RefSeq" id="WP_069958052.1">
    <property type="nucleotide sequence ID" value="NZ_MCGG01000026.1"/>
</dbReference>
<dbReference type="InterPro" id="IPR036237">
    <property type="entry name" value="Xyl_isomerase-like_sf"/>
</dbReference>
<dbReference type="PIRSF" id="PIRSF006241">
    <property type="entry name" value="HyI"/>
    <property type="match status" value="1"/>
</dbReference>
<feature type="domain" description="Xylose isomerase-like TIM barrel" evidence="4">
    <location>
        <begin position="21"/>
        <end position="255"/>
    </location>
</feature>
<dbReference type="InterPro" id="IPR053398">
    <property type="entry name" value="HPT_OtnI_isomerases"/>
</dbReference>
<dbReference type="EMBL" id="MCGG01000026">
    <property type="protein sequence ID" value="OEJ67011.1"/>
    <property type="molecule type" value="Genomic_DNA"/>
</dbReference>
<evidence type="ECO:0000256" key="3">
    <source>
        <dbReference type="PIRSR" id="PIRSR006241-50"/>
    </source>
</evidence>
<name>A0A1E5Q7E3_9PROT</name>
<dbReference type="PANTHER" id="PTHR43489:SF13">
    <property type="entry name" value="HYDROXYPYRUVATE ISOMERASE"/>
    <property type="match status" value="1"/>
</dbReference>
<gene>
    <name evidence="5" type="ORF">BEN30_10625</name>
</gene>
<dbReference type="InterPro" id="IPR026040">
    <property type="entry name" value="HyI-like"/>
</dbReference>
<dbReference type="NCBIfam" id="TIGR03234">
    <property type="entry name" value="OH-pyruv-isom"/>
    <property type="match status" value="1"/>
</dbReference>
<dbReference type="Gene3D" id="3.20.20.150">
    <property type="entry name" value="Divalent-metal-dependent TIM barrel enzymes"/>
    <property type="match status" value="1"/>
</dbReference>
<dbReference type="InterPro" id="IPR017643">
    <property type="entry name" value="Hydroxypyruvate_isomerase"/>
</dbReference>
<reference evidence="6" key="1">
    <citation type="submission" date="2016-07" db="EMBL/GenBank/DDBJ databases">
        <authorList>
            <person name="Florea S."/>
            <person name="Webb J.S."/>
            <person name="Jaromczyk J."/>
            <person name="Schardl C.L."/>
        </authorList>
    </citation>
    <scope>NUCLEOTIDE SEQUENCE [LARGE SCALE GENOMIC DNA]</scope>
    <source>
        <strain evidence="6">MV-1</strain>
    </source>
</reference>
<keyword evidence="5" id="KW-0670">Pyruvate</keyword>
<feature type="active site" description="Proton donor/acceptor" evidence="3">
    <location>
        <position position="240"/>
    </location>
</feature>